<comment type="pathway">
    <text evidence="3">Amino-acid biosynthesis; L-histidine biosynthesis; L-histidine from 5-phospho-alpha-D-ribose 1-diphosphate: step 1/9.</text>
</comment>
<evidence type="ECO:0000256" key="5">
    <source>
        <dbReference type="ARBA" id="ARBA00022490"/>
    </source>
</evidence>
<dbReference type="EC" id="2.4.2.17" evidence="4"/>
<sequence length="328" mass="36508">MFGYNSQFFSGRKMNFGKKENALYVGVPSGSLNAQVVRLLEKSGRPMVKGRQYELTTPYDKDVIFRILDRKEMPSKVSMGIVDCGITGKDYIFEAGMDKAVEVIGDFIFSKRTNKPSRLVLATRPETGIEKPADCAGKTIATELPNLTIRRMEELYGIKDLKIIRSEGKTEAKVLMGESDAFTDITETGATLKANGNIIVAELFESNPQLICNRDAAKDRFKLEKMEDIRVGIDSVLLAEKEPIYMVFMDVPIEVLKEVEDMLPAIVSPTVSPVADDRWVSVSVVIRESELNMLAPKLLRMGVDGITPLPAPKIFSLDMINKKRGSDK</sequence>
<dbReference type="Gene3D" id="3.30.70.120">
    <property type="match status" value="1"/>
</dbReference>
<proteinExistence type="predicted"/>
<dbReference type="SUPFAM" id="SSF54913">
    <property type="entry name" value="GlnB-like"/>
    <property type="match status" value="1"/>
</dbReference>
<evidence type="ECO:0000256" key="1">
    <source>
        <dbReference type="ARBA" id="ARBA00000915"/>
    </source>
</evidence>
<keyword evidence="13" id="KW-0368">Histidine biosynthesis</keyword>
<evidence type="ECO:0000256" key="7">
    <source>
        <dbReference type="ARBA" id="ARBA00022676"/>
    </source>
</evidence>
<gene>
    <name evidence="16" type="ORF">MNBD_NITROSPINAE03-221</name>
</gene>
<dbReference type="SUPFAM" id="SSF53850">
    <property type="entry name" value="Periplasmic binding protein-like II"/>
    <property type="match status" value="1"/>
</dbReference>
<keyword evidence="6" id="KW-0028">Amino-acid biosynthesis</keyword>
<evidence type="ECO:0000256" key="13">
    <source>
        <dbReference type="ARBA" id="ARBA00023102"/>
    </source>
</evidence>
<dbReference type="AlphaFoldDB" id="A0A3B1CHN6"/>
<dbReference type="PANTHER" id="PTHR21403:SF10">
    <property type="entry name" value="ATP PHOSPHORIBOSYLTRANSFERASE"/>
    <property type="match status" value="1"/>
</dbReference>
<feature type="domain" description="ATP phosphoribosyltransferase catalytic" evidence="14">
    <location>
        <begin position="71"/>
        <end position="225"/>
    </location>
</feature>
<dbReference type="EMBL" id="UOGB01000273">
    <property type="protein sequence ID" value="VAX23488.1"/>
    <property type="molecule type" value="Genomic_DNA"/>
</dbReference>
<keyword evidence="5" id="KW-0963">Cytoplasm</keyword>
<dbReference type="Pfam" id="PF08029">
    <property type="entry name" value="HisG_C"/>
    <property type="match status" value="1"/>
</dbReference>
<name>A0A3B1CHN6_9ZZZZ</name>
<evidence type="ECO:0000256" key="8">
    <source>
        <dbReference type="ARBA" id="ARBA00022679"/>
    </source>
</evidence>
<dbReference type="GO" id="GO:0000105">
    <property type="term" value="P:L-histidine biosynthetic process"/>
    <property type="evidence" value="ECO:0007669"/>
    <property type="project" value="UniProtKB-UniPathway"/>
</dbReference>
<dbReference type="NCBIfam" id="TIGR03455">
    <property type="entry name" value="HisG_C-term"/>
    <property type="match status" value="1"/>
</dbReference>
<dbReference type="NCBIfam" id="TIGR00070">
    <property type="entry name" value="hisG"/>
    <property type="match status" value="1"/>
</dbReference>
<evidence type="ECO:0000256" key="6">
    <source>
        <dbReference type="ARBA" id="ARBA00022605"/>
    </source>
</evidence>
<accession>A0A3B1CHN6</accession>
<feature type="domain" description="Histidine biosynthesis HisG C-terminal" evidence="15">
    <location>
        <begin position="245"/>
        <end position="307"/>
    </location>
</feature>
<keyword evidence="7" id="KW-0328">Glycosyltransferase</keyword>
<organism evidence="16">
    <name type="scientific">hydrothermal vent metagenome</name>
    <dbReference type="NCBI Taxonomy" id="652676"/>
    <lineage>
        <taxon>unclassified sequences</taxon>
        <taxon>metagenomes</taxon>
        <taxon>ecological metagenomes</taxon>
    </lineage>
</organism>
<dbReference type="InterPro" id="IPR013115">
    <property type="entry name" value="HisG_C"/>
</dbReference>
<evidence type="ECO:0000256" key="12">
    <source>
        <dbReference type="ARBA" id="ARBA00022842"/>
    </source>
</evidence>
<reference evidence="16" key="1">
    <citation type="submission" date="2018-06" db="EMBL/GenBank/DDBJ databases">
        <authorList>
            <person name="Zhirakovskaya E."/>
        </authorList>
    </citation>
    <scope>NUCLEOTIDE SEQUENCE</scope>
</reference>
<evidence type="ECO:0000256" key="4">
    <source>
        <dbReference type="ARBA" id="ARBA00011946"/>
    </source>
</evidence>
<evidence type="ECO:0000256" key="2">
    <source>
        <dbReference type="ARBA" id="ARBA00004496"/>
    </source>
</evidence>
<dbReference type="InterPro" id="IPR011322">
    <property type="entry name" value="N-reg_PII-like_a/b"/>
</dbReference>
<dbReference type="UniPathway" id="UPA00031">
    <property type="reaction ID" value="UER00006"/>
</dbReference>
<dbReference type="GO" id="GO:0005737">
    <property type="term" value="C:cytoplasm"/>
    <property type="evidence" value="ECO:0007669"/>
    <property type="project" value="UniProtKB-SubCell"/>
</dbReference>
<evidence type="ECO:0000259" key="15">
    <source>
        <dbReference type="Pfam" id="PF08029"/>
    </source>
</evidence>
<keyword evidence="8" id="KW-0808">Transferase</keyword>
<comment type="catalytic activity">
    <reaction evidence="1">
        <text>1-(5-phospho-beta-D-ribosyl)-ATP + diphosphate = 5-phospho-alpha-D-ribose 1-diphosphate + ATP</text>
        <dbReference type="Rhea" id="RHEA:18473"/>
        <dbReference type="ChEBI" id="CHEBI:30616"/>
        <dbReference type="ChEBI" id="CHEBI:33019"/>
        <dbReference type="ChEBI" id="CHEBI:58017"/>
        <dbReference type="ChEBI" id="CHEBI:73183"/>
        <dbReference type="EC" id="2.4.2.17"/>
    </reaction>
</comment>
<comment type="subcellular location">
    <subcellularLocation>
        <location evidence="2">Cytoplasm</location>
    </subcellularLocation>
</comment>
<keyword evidence="11" id="KW-0067">ATP-binding</keyword>
<protein>
    <recommendedName>
        <fullName evidence="4">ATP phosphoribosyltransferase</fullName>
        <ecNumber evidence="4">2.4.2.17</ecNumber>
    </recommendedName>
</protein>
<evidence type="ECO:0000259" key="14">
    <source>
        <dbReference type="Pfam" id="PF01634"/>
    </source>
</evidence>
<evidence type="ECO:0000256" key="9">
    <source>
        <dbReference type="ARBA" id="ARBA00022723"/>
    </source>
</evidence>
<dbReference type="Pfam" id="PF01634">
    <property type="entry name" value="HisG"/>
    <property type="match status" value="1"/>
</dbReference>
<dbReference type="PANTHER" id="PTHR21403">
    <property type="entry name" value="ATP PHOSPHORIBOSYLTRANSFERASE ATP-PRTASE"/>
    <property type="match status" value="1"/>
</dbReference>
<dbReference type="GO" id="GO:0000287">
    <property type="term" value="F:magnesium ion binding"/>
    <property type="evidence" value="ECO:0007669"/>
    <property type="project" value="InterPro"/>
</dbReference>
<dbReference type="Gene3D" id="3.40.190.10">
    <property type="entry name" value="Periplasmic binding protein-like II"/>
    <property type="match status" value="2"/>
</dbReference>
<evidence type="ECO:0000256" key="3">
    <source>
        <dbReference type="ARBA" id="ARBA00004667"/>
    </source>
</evidence>
<evidence type="ECO:0000256" key="10">
    <source>
        <dbReference type="ARBA" id="ARBA00022741"/>
    </source>
</evidence>
<dbReference type="InterPro" id="IPR015867">
    <property type="entry name" value="N-reg_PII/ATP_PRibTrfase_C"/>
</dbReference>
<dbReference type="GO" id="GO:0005524">
    <property type="term" value="F:ATP binding"/>
    <property type="evidence" value="ECO:0007669"/>
    <property type="project" value="UniProtKB-KW"/>
</dbReference>
<dbReference type="GO" id="GO:0003879">
    <property type="term" value="F:ATP phosphoribosyltransferase activity"/>
    <property type="evidence" value="ECO:0007669"/>
    <property type="project" value="UniProtKB-EC"/>
</dbReference>
<keyword evidence="12" id="KW-0460">Magnesium</keyword>
<keyword evidence="9" id="KW-0479">Metal-binding</keyword>
<evidence type="ECO:0000256" key="11">
    <source>
        <dbReference type="ARBA" id="ARBA00022840"/>
    </source>
</evidence>
<dbReference type="InterPro" id="IPR013820">
    <property type="entry name" value="ATP_PRibTrfase_cat"/>
</dbReference>
<keyword evidence="10" id="KW-0547">Nucleotide-binding</keyword>
<evidence type="ECO:0000313" key="16">
    <source>
        <dbReference type="EMBL" id="VAX23488.1"/>
    </source>
</evidence>
<dbReference type="InterPro" id="IPR001348">
    <property type="entry name" value="ATP_PRibTrfase_HisG"/>
</dbReference>